<keyword evidence="6" id="KW-0997">Cell inner membrane</keyword>
<keyword evidence="9" id="KW-0472">Membrane</keyword>
<dbReference type="EMBL" id="QUQO01000002">
    <property type="protein sequence ID" value="RFB01651.1"/>
    <property type="molecule type" value="Genomic_DNA"/>
</dbReference>
<keyword evidence="7" id="KW-0812">Transmembrane</keyword>
<name>A0A371R864_9PROT</name>
<protein>
    <recommendedName>
        <fullName evidence="3">Type II secretion system protein N</fullName>
    </recommendedName>
    <alternativeName>
        <fullName evidence="10">General secretion pathway protein N</fullName>
    </alternativeName>
</protein>
<evidence type="ECO:0000256" key="3">
    <source>
        <dbReference type="ARBA" id="ARBA00021563"/>
    </source>
</evidence>
<proteinExistence type="inferred from homology"/>
<evidence type="ECO:0000313" key="11">
    <source>
        <dbReference type="EMBL" id="RFB01651.1"/>
    </source>
</evidence>
<accession>A0A371R864</accession>
<comment type="subcellular location">
    <subcellularLocation>
        <location evidence="1">Cell inner membrane</location>
    </subcellularLocation>
</comment>
<dbReference type="InParanoid" id="A0A371R864"/>
<gene>
    <name evidence="11" type="ORF">DX908_15360</name>
</gene>
<dbReference type="InterPro" id="IPR022792">
    <property type="entry name" value="T2SS_protein-GspN"/>
</dbReference>
<evidence type="ECO:0000256" key="7">
    <source>
        <dbReference type="ARBA" id="ARBA00022692"/>
    </source>
</evidence>
<dbReference type="OrthoDB" id="7477467at2"/>
<dbReference type="GO" id="GO:0015627">
    <property type="term" value="C:type II protein secretion system complex"/>
    <property type="evidence" value="ECO:0007669"/>
    <property type="project" value="InterPro"/>
</dbReference>
<dbReference type="Proteomes" id="UP000264589">
    <property type="component" value="Unassembled WGS sequence"/>
</dbReference>
<keyword evidence="4" id="KW-0813">Transport</keyword>
<dbReference type="RefSeq" id="WP_116393367.1">
    <property type="nucleotide sequence ID" value="NZ_QUQO01000002.1"/>
</dbReference>
<evidence type="ECO:0000256" key="9">
    <source>
        <dbReference type="ARBA" id="ARBA00023136"/>
    </source>
</evidence>
<comment type="similarity">
    <text evidence="2">Belongs to the GSP N family.</text>
</comment>
<evidence type="ECO:0000256" key="10">
    <source>
        <dbReference type="ARBA" id="ARBA00030772"/>
    </source>
</evidence>
<evidence type="ECO:0000256" key="8">
    <source>
        <dbReference type="ARBA" id="ARBA00022927"/>
    </source>
</evidence>
<evidence type="ECO:0000256" key="4">
    <source>
        <dbReference type="ARBA" id="ARBA00022448"/>
    </source>
</evidence>
<evidence type="ECO:0000313" key="12">
    <source>
        <dbReference type="Proteomes" id="UP000264589"/>
    </source>
</evidence>
<reference evidence="11 12" key="1">
    <citation type="submission" date="2018-08" db="EMBL/GenBank/DDBJ databases">
        <title>Parvularcula sp. SM1705, isolated from surface water of the South Sea China.</title>
        <authorList>
            <person name="Sun L."/>
        </authorList>
    </citation>
    <scope>NUCLEOTIDE SEQUENCE [LARGE SCALE GENOMIC DNA]</scope>
    <source>
        <strain evidence="11 12">SM1705</strain>
    </source>
</reference>
<keyword evidence="5" id="KW-1003">Cell membrane</keyword>
<evidence type="ECO:0000256" key="2">
    <source>
        <dbReference type="ARBA" id="ARBA00007208"/>
    </source>
</evidence>
<evidence type="ECO:0000256" key="1">
    <source>
        <dbReference type="ARBA" id="ARBA00004533"/>
    </source>
</evidence>
<organism evidence="11 12">
    <name type="scientific">Parvularcula marina</name>
    <dbReference type="NCBI Taxonomy" id="2292771"/>
    <lineage>
        <taxon>Bacteria</taxon>
        <taxon>Pseudomonadati</taxon>
        <taxon>Pseudomonadota</taxon>
        <taxon>Alphaproteobacteria</taxon>
        <taxon>Parvularculales</taxon>
        <taxon>Parvularculaceae</taxon>
        <taxon>Parvularcula</taxon>
    </lineage>
</organism>
<evidence type="ECO:0000256" key="5">
    <source>
        <dbReference type="ARBA" id="ARBA00022475"/>
    </source>
</evidence>
<comment type="caution">
    <text evidence="11">The sequence shown here is derived from an EMBL/GenBank/DDBJ whole genome shotgun (WGS) entry which is preliminary data.</text>
</comment>
<dbReference type="GO" id="GO:0015628">
    <property type="term" value="P:protein secretion by the type II secretion system"/>
    <property type="evidence" value="ECO:0007669"/>
    <property type="project" value="InterPro"/>
</dbReference>
<keyword evidence="8" id="KW-0653">Protein transport</keyword>
<evidence type="ECO:0000256" key="6">
    <source>
        <dbReference type="ARBA" id="ARBA00022519"/>
    </source>
</evidence>
<keyword evidence="12" id="KW-1185">Reference proteome</keyword>
<dbReference type="Pfam" id="PF01203">
    <property type="entry name" value="T2SSN"/>
    <property type="match status" value="1"/>
</dbReference>
<sequence>MFRWVALFGLSAVVAAVAMFPLNLALLLSAAPVEAQKVTGTVWKGRIEGASTQGYQLGDIDVSARLLPLLTGRLQAAVKIDGPIARGDAIVTARPGALRFDETDARVNIAALRLKDAFGAPMSGMVDFKTDELVLTEDGRCLGGEVSLSTDTLQRSAVHYGGQGFSLAGEGACTDEVLILPLSGEGPEGQAEVTIRVSRSGYQTELVIEPKDQQLAAALSAYGFEERGGRYSLIQRGDVF</sequence>
<dbReference type="GO" id="GO:0005886">
    <property type="term" value="C:plasma membrane"/>
    <property type="evidence" value="ECO:0007669"/>
    <property type="project" value="UniProtKB-SubCell"/>
</dbReference>
<dbReference type="AlphaFoldDB" id="A0A371R864"/>